<evidence type="ECO:0000313" key="11">
    <source>
        <dbReference type="EMBL" id="KAK8062027.1"/>
    </source>
</evidence>
<dbReference type="InterPro" id="IPR036851">
    <property type="entry name" value="Chloroperoxidase-like_sf"/>
</dbReference>
<evidence type="ECO:0000256" key="3">
    <source>
        <dbReference type="ARBA" id="ARBA00022617"/>
    </source>
</evidence>
<evidence type="ECO:0000313" key="12">
    <source>
        <dbReference type="Proteomes" id="UP001480595"/>
    </source>
</evidence>
<comment type="caution">
    <text evidence="11">The sequence shown here is derived from an EMBL/GenBank/DDBJ whole genome shotgun (WGS) entry which is preliminary data.</text>
</comment>
<dbReference type="GeneID" id="92092865"/>
<accession>A0ABR1USW4</accession>
<evidence type="ECO:0000256" key="9">
    <source>
        <dbReference type="SAM" id="SignalP"/>
    </source>
</evidence>
<keyword evidence="5" id="KW-0560">Oxidoreductase</keyword>
<dbReference type="Pfam" id="PF01328">
    <property type="entry name" value="Peroxidase_2"/>
    <property type="match status" value="1"/>
</dbReference>
<keyword evidence="6" id="KW-0408">Iron</keyword>
<comment type="cofactor">
    <cofactor evidence="1">
        <name>heme b</name>
        <dbReference type="ChEBI" id="CHEBI:60344"/>
    </cofactor>
</comment>
<evidence type="ECO:0000256" key="6">
    <source>
        <dbReference type="ARBA" id="ARBA00023004"/>
    </source>
</evidence>
<evidence type="ECO:0000256" key="8">
    <source>
        <dbReference type="SAM" id="MobiDB-lite"/>
    </source>
</evidence>
<dbReference type="EMBL" id="JAQQWL010000008">
    <property type="protein sequence ID" value="KAK8062027.1"/>
    <property type="molecule type" value="Genomic_DNA"/>
</dbReference>
<feature type="chain" id="PRO_5046420252" evidence="9">
    <location>
        <begin position="18"/>
        <end position="69"/>
    </location>
</feature>
<keyword evidence="3" id="KW-0349">Heme</keyword>
<keyword evidence="12" id="KW-1185">Reference proteome</keyword>
<feature type="compositionally biased region" description="Polar residues" evidence="8">
    <location>
        <begin position="59"/>
        <end position="69"/>
    </location>
</feature>
<dbReference type="RefSeq" id="XP_066715289.1">
    <property type="nucleotide sequence ID" value="XM_066859802.1"/>
</dbReference>
<name>A0ABR1USW4_9PEZI</name>
<dbReference type="Proteomes" id="UP001480595">
    <property type="component" value="Unassembled WGS sequence"/>
</dbReference>
<keyword evidence="9" id="KW-0732">Signal</keyword>
<protein>
    <submittedName>
        <fullName evidence="11">Chloroperoxidase</fullName>
    </submittedName>
</protein>
<dbReference type="PANTHER" id="PTHR33577">
    <property type="entry name" value="STERIGMATOCYSTIN BIOSYNTHESIS PEROXIDASE STCC-RELATED"/>
    <property type="match status" value="1"/>
</dbReference>
<feature type="domain" description="Heme haloperoxidase family profile" evidence="10">
    <location>
        <begin position="27"/>
        <end position="68"/>
    </location>
</feature>
<feature type="region of interest" description="Disordered" evidence="8">
    <location>
        <begin position="22"/>
        <end position="41"/>
    </location>
</feature>
<feature type="compositionally biased region" description="Basic and acidic residues" evidence="8">
    <location>
        <begin position="24"/>
        <end position="35"/>
    </location>
</feature>
<evidence type="ECO:0000256" key="2">
    <source>
        <dbReference type="ARBA" id="ARBA00022559"/>
    </source>
</evidence>
<gene>
    <name evidence="11" type="ORF">PG994_008393</name>
</gene>
<dbReference type="PANTHER" id="PTHR33577:SF19">
    <property type="entry name" value="HEME HALOPEROXIDASE FAMILY PROFILE DOMAIN-CONTAINING PROTEIN-RELATED"/>
    <property type="match status" value="1"/>
</dbReference>
<dbReference type="Gene3D" id="1.10.489.10">
    <property type="entry name" value="Chloroperoxidase-like"/>
    <property type="match status" value="1"/>
</dbReference>
<feature type="signal peptide" evidence="9">
    <location>
        <begin position="1"/>
        <end position="17"/>
    </location>
</feature>
<feature type="region of interest" description="Disordered" evidence="8">
    <location>
        <begin position="48"/>
        <end position="69"/>
    </location>
</feature>
<evidence type="ECO:0000256" key="1">
    <source>
        <dbReference type="ARBA" id="ARBA00001970"/>
    </source>
</evidence>
<keyword evidence="2" id="KW-0575">Peroxidase</keyword>
<evidence type="ECO:0000256" key="7">
    <source>
        <dbReference type="ARBA" id="ARBA00025795"/>
    </source>
</evidence>
<reference evidence="11 12" key="1">
    <citation type="submission" date="2023-01" db="EMBL/GenBank/DDBJ databases">
        <title>Analysis of 21 Apiospora genomes using comparative genomics revels a genus with tremendous synthesis potential of carbohydrate active enzymes and secondary metabolites.</title>
        <authorList>
            <person name="Sorensen T."/>
        </authorList>
    </citation>
    <scope>NUCLEOTIDE SEQUENCE [LARGE SCALE GENOMIC DNA]</scope>
    <source>
        <strain evidence="11 12">CBS 135458</strain>
    </source>
</reference>
<evidence type="ECO:0000256" key="4">
    <source>
        <dbReference type="ARBA" id="ARBA00022723"/>
    </source>
</evidence>
<proteinExistence type="inferred from homology"/>
<evidence type="ECO:0000259" key="10">
    <source>
        <dbReference type="Pfam" id="PF01328"/>
    </source>
</evidence>
<keyword evidence="4" id="KW-0479">Metal-binding</keyword>
<evidence type="ECO:0000256" key="5">
    <source>
        <dbReference type="ARBA" id="ARBA00023002"/>
    </source>
</evidence>
<comment type="similarity">
    <text evidence="7">Belongs to the chloroperoxidase family.</text>
</comment>
<dbReference type="InterPro" id="IPR000028">
    <property type="entry name" value="Chloroperoxidase"/>
</dbReference>
<sequence>MKLNFTLILTASGYAAALPGLKDPSGHEWQRRASDSRSPCPGLNVLANHGYHPRDGRNINKTVLSQAAT</sequence>
<organism evidence="11 12">
    <name type="scientific">Apiospora phragmitis</name>
    <dbReference type="NCBI Taxonomy" id="2905665"/>
    <lineage>
        <taxon>Eukaryota</taxon>
        <taxon>Fungi</taxon>
        <taxon>Dikarya</taxon>
        <taxon>Ascomycota</taxon>
        <taxon>Pezizomycotina</taxon>
        <taxon>Sordariomycetes</taxon>
        <taxon>Xylariomycetidae</taxon>
        <taxon>Amphisphaeriales</taxon>
        <taxon>Apiosporaceae</taxon>
        <taxon>Apiospora</taxon>
    </lineage>
</organism>
<dbReference type="SUPFAM" id="SSF47571">
    <property type="entry name" value="Cloroperoxidase"/>
    <property type="match status" value="1"/>
</dbReference>